<feature type="signal peptide" evidence="2">
    <location>
        <begin position="1"/>
        <end position="21"/>
    </location>
</feature>
<dbReference type="EMBL" id="JANBQB010000180">
    <property type="protein sequence ID" value="KAJ1980187.1"/>
    <property type="molecule type" value="Genomic_DNA"/>
</dbReference>
<evidence type="ECO:0000256" key="2">
    <source>
        <dbReference type="SAM" id="SignalP"/>
    </source>
</evidence>
<proteinExistence type="predicted"/>
<evidence type="ECO:0000313" key="3">
    <source>
        <dbReference type="EMBL" id="KAJ1980187.1"/>
    </source>
</evidence>
<organism evidence="3 4">
    <name type="scientific">Dimargaris verticillata</name>
    <dbReference type="NCBI Taxonomy" id="2761393"/>
    <lineage>
        <taxon>Eukaryota</taxon>
        <taxon>Fungi</taxon>
        <taxon>Fungi incertae sedis</taxon>
        <taxon>Zoopagomycota</taxon>
        <taxon>Kickxellomycotina</taxon>
        <taxon>Dimargaritomycetes</taxon>
        <taxon>Dimargaritales</taxon>
        <taxon>Dimargaritaceae</taxon>
        <taxon>Dimargaris</taxon>
    </lineage>
</organism>
<name>A0A9W8EDZ6_9FUNG</name>
<gene>
    <name evidence="3" type="ORF">H4R34_002550</name>
</gene>
<feature type="compositionally biased region" description="Low complexity" evidence="1">
    <location>
        <begin position="83"/>
        <end position="105"/>
    </location>
</feature>
<feature type="region of interest" description="Disordered" evidence="1">
    <location>
        <begin position="83"/>
        <end position="120"/>
    </location>
</feature>
<keyword evidence="2" id="KW-0732">Signal</keyword>
<sequence length="237" mass="23873">MKASASAVGVLLLGLLAHLTALPVPQLPVPTVQPRALTLGQPVADSTRTHVRRLSARLNRVPMALIPQPPQVTVFDPAAGFGQPLTTTPTPGSSLGFSGTTTGFSNPLQQVTAPQSSQLGSSLVTQQGTFDQFPYTGTQSGSALHDAGSWPGFSSSGVGMTGVATTPGATAHSFWPGVSSNQVTTTQPGGLTLPQQSTTGIGTGSPLNIANIPILGDIGKVGGSVLHGVANSLSPPK</sequence>
<comment type="caution">
    <text evidence="3">The sequence shown here is derived from an EMBL/GenBank/DDBJ whole genome shotgun (WGS) entry which is preliminary data.</text>
</comment>
<evidence type="ECO:0000256" key="1">
    <source>
        <dbReference type="SAM" id="MobiDB-lite"/>
    </source>
</evidence>
<dbReference type="Proteomes" id="UP001151582">
    <property type="component" value="Unassembled WGS sequence"/>
</dbReference>
<evidence type="ECO:0000313" key="4">
    <source>
        <dbReference type="Proteomes" id="UP001151582"/>
    </source>
</evidence>
<accession>A0A9W8EDZ6</accession>
<reference evidence="3" key="1">
    <citation type="submission" date="2022-07" db="EMBL/GenBank/DDBJ databases">
        <title>Phylogenomic reconstructions and comparative analyses of Kickxellomycotina fungi.</title>
        <authorList>
            <person name="Reynolds N.K."/>
            <person name="Stajich J.E."/>
            <person name="Barry K."/>
            <person name="Grigoriev I.V."/>
            <person name="Crous P."/>
            <person name="Smith M.E."/>
        </authorList>
    </citation>
    <scope>NUCLEOTIDE SEQUENCE</scope>
    <source>
        <strain evidence="3">RSA 567</strain>
    </source>
</reference>
<dbReference type="AlphaFoldDB" id="A0A9W8EDZ6"/>
<feature type="compositionally biased region" description="Polar residues" evidence="1">
    <location>
        <begin position="106"/>
        <end position="120"/>
    </location>
</feature>
<dbReference type="OrthoDB" id="10666716at2759"/>
<protein>
    <submittedName>
        <fullName evidence="3">Uncharacterized protein</fullName>
    </submittedName>
</protein>
<feature type="chain" id="PRO_5040817102" evidence="2">
    <location>
        <begin position="22"/>
        <end position="237"/>
    </location>
</feature>
<keyword evidence="4" id="KW-1185">Reference proteome</keyword>